<evidence type="ECO:0000259" key="3">
    <source>
        <dbReference type="PROSITE" id="PS50977"/>
    </source>
</evidence>
<dbReference type="PROSITE" id="PS50977">
    <property type="entry name" value="HTH_TETR_2"/>
    <property type="match status" value="1"/>
</dbReference>
<dbReference type="Proteomes" id="UP001061452">
    <property type="component" value="Unassembled WGS sequence"/>
</dbReference>
<sequence length="167" mass="18629">MAERAGVSIGSLYQYFPNKAAILFRLQTDEWRRTSDMLRDILEDVRQPALERLRRLVHAFIRSECEEAAVRVALNDAAPLYRYAPEAVEARRAADGIIARFMHEVLPDASDMTRDLAGDLITTTFSAVGKAFSEIPRTDADITSYASGMADMFVAYLTHLAGAGRTR</sequence>
<name>A0ABQ0PH14_9PROT</name>
<dbReference type="InterPro" id="IPR001647">
    <property type="entry name" value="HTH_TetR"/>
</dbReference>
<evidence type="ECO:0000256" key="1">
    <source>
        <dbReference type="ARBA" id="ARBA00023125"/>
    </source>
</evidence>
<protein>
    <submittedName>
        <fullName evidence="4">Transcriptional regulator</fullName>
    </submittedName>
</protein>
<evidence type="ECO:0000313" key="4">
    <source>
        <dbReference type="EMBL" id="GBQ68432.1"/>
    </source>
</evidence>
<accession>A0ABQ0PH14</accession>
<dbReference type="SUPFAM" id="SSF46689">
    <property type="entry name" value="Homeodomain-like"/>
    <property type="match status" value="1"/>
</dbReference>
<dbReference type="Gene3D" id="1.10.357.10">
    <property type="entry name" value="Tetracycline Repressor, domain 2"/>
    <property type="match status" value="1"/>
</dbReference>
<dbReference type="InterPro" id="IPR009057">
    <property type="entry name" value="Homeodomain-like_sf"/>
</dbReference>
<comment type="caution">
    <text evidence="2">Lacks conserved residue(s) required for the propagation of feature annotation.</text>
</comment>
<organism evidence="4 5">
    <name type="scientific">Komagataeibacter intermedius NRIC 0521</name>
    <dbReference type="NCBI Taxonomy" id="1307934"/>
    <lineage>
        <taxon>Bacteria</taxon>
        <taxon>Pseudomonadati</taxon>
        <taxon>Pseudomonadota</taxon>
        <taxon>Alphaproteobacteria</taxon>
        <taxon>Acetobacterales</taxon>
        <taxon>Acetobacteraceae</taxon>
        <taxon>Komagataeibacter</taxon>
    </lineage>
</organism>
<evidence type="ECO:0000256" key="2">
    <source>
        <dbReference type="PROSITE-ProRule" id="PRU00335"/>
    </source>
</evidence>
<proteinExistence type="predicted"/>
<keyword evidence="5" id="KW-1185">Reference proteome</keyword>
<feature type="domain" description="HTH tetR-type" evidence="3">
    <location>
        <begin position="1"/>
        <end position="34"/>
    </location>
</feature>
<gene>
    <name evidence="4" type="ORF">AA0521_1244</name>
</gene>
<dbReference type="Pfam" id="PF17923">
    <property type="entry name" value="TetR_C_18"/>
    <property type="match status" value="1"/>
</dbReference>
<dbReference type="InterPro" id="IPR040804">
    <property type="entry name" value="TetR_C_18"/>
</dbReference>
<dbReference type="EMBL" id="BAQJ01000033">
    <property type="protein sequence ID" value="GBQ68432.1"/>
    <property type="molecule type" value="Genomic_DNA"/>
</dbReference>
<comment type="caution">
    <text evidence="4">The sequence shown here is derived from an EMBL/GenBank/DDBJ whole genome shotgun (WGS) entry which is preliminary data.</text>
</comment>
<reference evidence="4" key="1">
    <citation type="submission" date="2013-04" db="EMBL/GenBank/DDBJ databases">
        <title>The genome sequencing project of 58 acetic acid bacteria.</title>
        <authorList>
            <person name="Okamoto-Kainuma A."/>
            <person name="Ishikawa M."/>
            <person name="Umino S."/>
            <person name="Koizumi Y."/>
            <person name="Shiwa Y."/>
            <person name="Yoshikawa H."/>
            <person name="Matsutani M."/>
            <person name="Matsushita K."/>
        </authorList>
    </citation>
    <scope>NUCLEOTIDE SEQUENCE</scope>
    <source>
        <strain evidence="4">NRIC 0521</strain>
    </source>
</reference>
<dbReference type="Pfam" id="PF00440">
    <property type="entry name" value="TetR_N"/>
    <property type="match status" value="1"/>
</dbReference>
<keyword evidence="1 2" id="KW-0238">DNA-binding</keyword>
<evidence type="ECO:0000313" key="5">
    <source>
        <dbReference type="Proteomes" id="UP001061452"/>
    </source>
</evidence>